<dbReference type="EMBL" id="JANQDX010000016">
    <property type="protein sequence ID" value="KAL0910552.1"/>
    <property type="molecule type" value="Genomic_DNA"/>
</dbReference>
<comment type="caution">
    <text evidence="1">The sequence shown here is derived from an EMBL/GenBank/DDBJ whole genome shotgun (WGS) entry which is preliminary data.</text>
</comment>
<accession>A0ABD0UJM1</accession>
<gene>
    <name evidence="1" type="ORF">M5K25_021546</name>
</gene>
<dbReference type="Proteomes" id="UP001552299">
    <property type="component" value="Unassembled WGS sequence"/>
</dbReference>
<sequence length="151" mass="16881">MTGIEASYKYSVMILQSPFFDVDPEVDHTVEEYTARILDTVVLAVEDQLGTVEWRLAAVDVLLAKDRAPRYCLCLAYDSEGNILGKHKSSNNGNYRHLCITNNQRKARTKDAEEDVLIVLPGSDNGLSLSPSSPYPPFLTLFLFQVETLVI</sequence>
<evidence type="ECO:0000313" key="2">
    <source>
        <dbReference type="Proteomes" id="UP001552299"/>
    </source>
</evidence>
<name>A0ABD0UJM1_DENTH</name>
<organism evidence="1 2">
    <name type="scientific">Dendrobium thyrsiflorum</name>
    <name type="common">Pinecone-like raceme dendrobium</name>
    <name type="synonym">Orchid</name>
    <dbReference type="NCBI Taxonomy" id="117978"/>
    <lineage>
        <taxon>Eukaryota</taxon>
        <taxon>Viridiplantae</taxon>
        <taxon>Streptophyta</taxon>
        <taxon>Embryophyta</taxon>
        <taxon>Tracheophyta</taxon>
        <taxon>Spermatophyta</taxon>
        <taxon>Magnoliopsida</taxon>
        <taxon>Liliopsida</taxon>
        <taxon>Asparagales</taxon>
        <taxon>Orchidaceae</taxon>
        <taxon>Epidendroideae</taxon>
        <taxon>Malaxideae</taxon>
        <taxon>Dendrobiinae</taxon>
        <taxon>Dendrobium</taxon>
    </lineage>
</organism>
<protein>
    <submittedName>
        <fullName evidence="1">Uncharacterized protein</fullName>
    </submittedName>
</protein>
<reference evidence="1 2" key="1">
    <citation type="journal article" date="2024" name="Plant Biotechnol. J.">
        <title>Dendrobium thyrsiflorum genome and its molecular insights into genes involved in important horticultural traits.</title>
        <authorList>
            <person name="Chen B."/>
            <person name="Wang J.Y."/>
            <person name="Zheng P.J."/>
            <person name="Li K.L."/>
            <person name="Liang Y.M."/>
            <person name="Chen X.F."/>
            <person name="Zhang C."/>
            <person name="Zhao X."/>
            <person name="He X."/>
            <person name="Zhang G.Q."/>
            <person name="Liu Z.J."/>
            <person name="Xu Q."/>
        </authorList>
    </citation>
    <scope>NUCLEOTIDE SEQUENCE [LARGE SCALE GENOMIC DNA]</scope>
    <source>
        <strain evidence="1">GZMU011</strain>
    </source>
</reference>
<evidence type="ECO:0000313" key="1">
    <source>
        <dbReference type="EMBL" id="KAL0910552.1"/>
    </source>
</evidence>
<proteinExistence type="predicted"/>
<dbReference type="AlphaFoldDB" id="A0ABD0UJM1"/>
<keyword evidence="2" id="KW-1185">Reference proteome</keyword>